<dbReference type="PANTHER" id="PTHR43466">
    <property type="entry name" value="2-OXO-4-HYDROXY-4-CARBOXY-5-UREIDOIMIDAZOLINE DECARBOXYLASE-RELATED"/>
    <property type="match status" value="1"/>
</dbReference>
<comment type="caution">
    <text evidence="8">The sequence shown here is derived from an EMBL/GenBank/DDBJ whole genome shotgun (WGS) entry which is preliminary data.</text>
</comment>
<evidence type="ECO:0000256" key="5">
    <source>
        <dbReference type="ARBA" id="ARBA00022793"/>
    </source>
</evidence>
<evidence type="ECO:0000256" key="1">
    <source>
        <dbReference type="ARBA" id="ARBA00001163"/>
    </source>
</evidence>
<comment type="pathway">
    <text evidence="2">Purine metabolism; urate degradation; (S)-allantoin from urate: step 3/3.</text>
</comment>
<protein>
    <recommendedName>
        <fullName evidence="3">2-oxo-4-hydroxy-4-carboxy-5-ureidoimidazoline decarboxylase</fullName>
        <ecNumber evidence="3">4.1.1.97</ecNumber>
    </recommendedName>
</protein>
<dbReference type="AlphaFoldDB" id="A0A840U7M6"/>
<organism evidence="8 9">
    <name type="scientific">Marinobacter oulmenensis</name>
    <dbReference type="NCBI Taxonomy" id="643747"/>
    <lineage>
        <taxon>Bacteria</taxon>
        <taxon>Pseudomonadati</taxon>
        <taxon>Pseudomonadota</taxon>
        <taxon>Gammaproteobacteria</taxon>
        <taxon>Pseudomonadales</taxon>
        <taxon>Marinobacteraceae</taxon>
        <taxon>Marinobacter</taxon>
    </lineage>
</organism>
<dbReference type="EC" id="4.1.1.97" evidence="3"/>
<dbReference type="InterPro" id="IPR018020">
    <property type="entry name" value="OHCU_decarboxylase"/>
</dbReference>
<dbReference type="EMBL" id="JACHFE010000003">
    <property type="protein sequence ID" value="MBB5321129.1"/>
    <property type="molecule type" value="Genomic_DNA"/>
</dbReference>
<evidence type="ECO:0000256" key="2">
    <source>
        <dbReference type="ARBA" id="ARBA00004754"/>
    </source>
</evidence>
<proteinExistence type="predicted"/>
<evidence type="ECO:0000313" key="9">
    <source>
        <dbReference type="Proteomes" id="UP000591735"/>
    </source>
</evidence>
<evidence type="ECO:0000259" key="7">
    <source>
        <dbReference type="Pfam" id="PF09349"/>
    </source>
</evidence>
<keyword evidence="4" id="KW-0659">Purine metabolism</keyword>
<dbReference type="Gene3D" id="1.10.3330.10">
    <property type="entry name" value="Oxo-4-hydroxy-4-carboxy-5-ureidoimidazoline decarboxylase"/>
    <property type="match status" value="1"/>
</dbReference>
<evidence type="ECO:0000256" key="3">
    <source>
        <dbReference type="ARBA" id="ARBA00012257"/>
    </source>
</evidence>
<dbReference type="GO" id="GO:0019628">
    <property type="term" value="P:urate catabolic process"/>
    <property type="evidence" value="ECO:0007669"/>
    <property type="project" value="TreeGrafter"/>
</dbReference>
<evidence type="ECO:0000313" key="8">
    <source>
        <dbReference type="EMBL" id="MBB5321129.1"/>
    </source>
</evidence>
<dbReference type="NCBIfam" id="TIGR03180">
    <property type="entry name" value="UraD_2"/>
    <property type="match status" value="1"/>
</dbReference>
<dbReference type="GO" id="GO:0051997">
    <property type="term" value="F:2-oxo-4-hydroxy-4-carboxy-5-ureidoimidazoline decarboxylase activity"/>
    <property type="evidence" value="ECO:0007669"/>
    <property type="project" value="UniProtKB-EC"/>
</dbReference>
<dbReference type="Proteomes" id="UP000591735">
    <property type="component" value="Unassembled WGS sequence"/>
</dbReference>
<comment type="catalytic activity">
    <reaction evidence="1">
        <text>5-hydroxy-2-oxo-4-ureido-2,5-dihydro-1H-imidazole-5-carboxylate + H(+) = (S)-allantoin + CO2</text>
        <dbReference type="Rhea" id="RHEA:26301"/>
        <dbReference type="ChEBI" id="CHEBI:15378"/>
        <dbReference type="ChEBI" id="CHEBI:15678"/>
        <dbReference type="ChEBI" id="CHEBI:16526"/>
        <dbReference type="ChEBI" id="CHEBI:58639"/>
        <dbReference type="EC" id="4.1.1.97"/>
    </reaction>
</comment>
<evidence type="ECO:0000256" key="6">
    <source>
        <dbReference type="ARBA" id="ARBA00023239"/>
    </source>
</evidence>
<dbReference type="InterPro" id="IPR017595">
    <property type="entry name" value="OHCU_decarboxylase-2"/>
</dbReference>
<evidence type="ECO:0000256" key="4">
    <source>
        <dbReference type="ARBA" id="ARBA00022631"/>
    </source>
</evidence>
<accession>A0A840U7M6</accession>
<keyword evidence="9" id="KW-1185">Reference proteome</keyword>
<dbReference type="Pfam" id="PF09349">
    <property type="entry name" value="OHCU_decarbox"/>
    <property type="match status" value="1"/>
</dbReference>
<dbReference type="SUPFAM" id="SSF158694">
    <property type="entry name" value="UraD-Like"/>
    <property type="match status" value="1"/>
</dbReference>
<dbReference type="RefSeq" id="WP_183701890.1">
    <property type="nucleotide sequence ID" value="NZ_JACHFE010000003.1"/>
</dbReference>
<sequence>MTLDELNALPEEQAAARFRDCCAAERWVQGMVAGRPYADAEALFARCRSLWPQLTEQDWLDAFEAHPQIGDIDSLRAKYANTRAMASGEQAGATGAPEAVLQRLKAGNDAYLDRFGFIFIVCASGKSAAEMLAMLEARLTNTRAEEIANAAREQARITELRLEKLL</sequence>
<keyword evidence="5" id="KW-0210">Decarboxylase</keyword>
<dbReference type="NCBIfam" id="NF010372">
    <property type="entry name" value="PRK13798.1"/>
    <property type="match status" value="1"/>
</dbReference>
<dbReference type="GO" id="GO:0006144">
    <property type="term" value="P:purine nucleobase metabolic process"/>
    <property type="evidence" value="ECO:0007669"/>
    <property type="project" value="UniProtKB-KW"/>
</dbReference>
<gene>
    <name evidence="8" type="ORF">HNR38_001615</name>
</gene>
<feature type="domain" description="Oxo-4-hydroxy-4-carboxy-5-ureidoimidazoline decarboxylase" evidence="7">
    <location>
        <begin position="7"/>
        <end position="163"/>
    </location>
</feature>
<reference evidence="8 9" key="1">
    <citation type="submission" date="2020-08" db="EMBL/GenBank/DDBJ databases">
        <title>Genomic Encyclopedia of Type Strains, Phase IV (KMG-IV): sequencing the most valuable type-strain genomes for metagenomic binning, comparative biology and taxonomic classification.</title>
        <authorList>
            <person name="Goeker M."/>
        </authorList>
    </citation>
    <scope>NUCLEOTIDE SEQUENCE [LARGE SCALE GENOMIC DNA]</scope>
    <source>
        <strain evidence="8 9">DSM 22359</strain>
    </source>
</reference>
<dbReference type="PANTHER" id="PTHR43466:SF1">
    <property type="entry name" value="2-OXO-4-HYDROXY-4-CARBOXY-5-UREIDOIMIDAZOLINE DECARBOXYLASE-RELATED"/>
    <property type="match status" value="1"/>
</dbReference>
<name>A0A840U7M6_9GAMM</name>
<dbReference type="InterPro" id="IPR036778">
    <property type="entry name" value="OHCU_decarboxylase_sf"/>
</dbReference>
<keyword evidence="6 8" id="KW-0456">Lyase</keyword>